<dbReference type="Gene3D" id="2.40.420.20">
    <property type="match status" value="1"/>
</dbReference>
<proteinExistence type="inferred from homology"/>
<dbReference type="Pfam" id="PF25989">
    <property type="entry name" value="YknX_C"/>
    <property type="match status" value="1"/>
</dbReference>
<dbReference type="EMBL" id="CP027860">
    <property type="protein sequence ID" value="AVP99399.1"/>
    <property type="molecule type" value="Genomic_DNA"/>
</dbReference>
<protein>
    <submittedName>
        <fullName evidence="5">Efflux transporter periplasmic adaptor subunit</fullName>
    </submittedName>
</protein>
<dbReference type="GO" id="GO:1990281">
    <property type="term" value="C:efflux pump complex"/>
    <property type="evidence" value="ECO:0007669"/>
    <property type="project" value="TreeGrafter"/>
</dbReference>
<evidence type="ECO:0000256" key="2">
    <source>
        <dbReference type="SAM" id="Coils"/>
    </source>
</evidence>
<sequence length="448" mass="47976">MRLQGSANTPVQSSTPPNLIGARSLDFWHATFDTVAQPSKNEQQQRRHRPDCGRSLHKFHSAQPNSARILCGLSCFIGAFRTPIWPHHTYWSNAMMLMHRRALLGLTILILAACNRGPSVPGGPGAGGGAPVVVTTTVLAPSDWQDSVQALGTAKANESVTITAKVSETVQKVAFDSGDFVEAGQVLVDLTGKVQLAGLEEARASYKEAEQQLTRAEDLAGKKLIPSSQLDTQRANRDAARARMDQVRAQLSDRVITAPFNGVLGLRQISPGMLVTPGTMIATLDDVSLIKLDFSVPETLITALAPGLTVEAHSAAFPNEPFTGILKTIDSRVDPNSRTVQARAEIPNPDRRLRPGMLMTVRVQQAPRVTLAVPELALLQIGRNAFVYRVGADGTVAQVPVQIGARERGRVELSSGVATGDRIVVEGIVKLRPGAKVTEAGTAPQKQS</sequence>
<feature type="domain" description="YknX-like C-terminal permuted SH3-like" evidence="4">
    <location>
        <begin position="371"/>
        <end position="438"/>
    </location>
</feature>
<name>A0A2P1PX24_9GAMM</name>
<dbReference type="Gene3D" id="2.40.30.170">
    <property type="match status" value="1"/>
</dbReference>
<dbReference type="Gene3D" id="1.10.287.470">
    <property type="entry name" value="Helix hairpin bin"/>
    <property type="match status" value="1"/>
</dbReference>
<dbReference type="GO" id="GO:0015562">
    <property type="term" value="F:efflux transmembrane transporter activity"/>
    <property type="evidence" value="ECO:0007669"/>
    <property type="project" value="TreeGrafter"/>
</dbReference>
<accession>A0A2P1PX24</accession>
<gene>
    <name evidence="5" type="ORF">C7S18_20470</name>
</gene>
<dbReference type="PANTHER" id="PTHR30469">
    <property type="entry name" value="MULTIDRUG RESISTANCE PROTEIN MDTA"/>
    <property type="match status" value="1"/>
</dbReference>
<dbReference type="PANTHER" id="PTHR30469:SF16">
    <property type="entry name" value="HAE1 FAMILY EFFLUX PUMP MFP COMPONENT"/>
    <property type="match status" value="1"/>
</dbReference>
<dbReference type="SUPFAM" id="SSF111369">
    <property type="entry name" value="HlyD-like secretion proteins"/>
    <property type="match status" value="1"/>
</dbReference>
<dbReference type="NCBIfam" id="TIGR01730">
    <property type="entry name" value="RND_mfp"/>
    <property type="match status" value="1"/>
</dbReference>
<dbReference type="InterPro" id="IPR058792">
    <property type="entry name" value="Beta-barrel_RND_2"/>
</dbReference>
<evidence type="ECO:0000256" key="1">
    <source>
        <dbReference type="ARBA" id="ARBA00009477"/>
    </source>
</evidence>
<feature type="coiled-coil region" evidence="2">
    <location>
        <begin position="196"/>
        <end position="250"/>
    </location>
</feature>
<organism evidence="5 6">
    <name type="scientific">Ahniella affigens</name>
    <dbReference type="NCBI Taxonomy" id="2021234"/>
    <lineage>
        <taxon>Bacteria</taxon>
        <taxon>Pseudomonadati</taxon>
        <taxon>Pseudomonadota</taxon>
        <taxon>Gammaproteobacteria</taxon>
        <taxon>Lysobacterales</taxon>
        <taxon>Rhodanobacteraceae</taxon>
        <taxon>Ahniella</taxon>
    </lineage>
</organism>
<keyword evidence="6" id="KW-1185">Reference proteome</keyword>
<evidence type="ECO:0000259" key="4">
    <source>
        <dbReference type="Pfam" id="PF25989"/>
    </source>
</evidence>
<comment type="similarity">
    <text evidence="1">Belongs to the membrane fusion protein (MFP) (TC 8.A.1) family.</text>
</comment>
<reference evidence="5 6" key="1">
    <citation type="submission" date="2018-03" db="EMBL/GenBank/DDBJ databases">
        <title>Ahniella affigens gen. nov., sp. nov., a gammaproteobacterium isolated from sandy soil near a stream.</title>
        <authorList>
            <person name="Ko Y."/>
            <person name="Kim J.-H."/>
        </authorList>
    </citation>
    <scope>NUCLEOTIDE SEQUENCE [LARGE SCALE GENOMIC DNA]</scope>
    <source>
        <strain evidence="5 6">D13</strain>
    </source>
</reference>
<dbReference type="KEGG" id="xba:C7S18_20470"/>
<dbReference type="Pfam" id="PF25954">
    <property type="entry name" value="Beta-barrel_RND_2"/>
    <property type="match status" value="1"/>
</dbReference>
<feature type="domain" description="CusB-like beta-barrel" evidence="3">
    <location>
        <begin position="292"/>
        <end position="366"/>
    </location>
</feature>
<evidence type="ECO:0000313" key="6">
    <source>
        <dbReference type="Proteomes" id="UP000241074"/>
    </source>
</evidence>
<dbReference type="OrthoDB" id="9783047at2"/>
<evidence type="ECO:0000259" key="3">
    <source>
        <dbReference type="Pfam" id="PF25954"/>
    </source>
</evidence>
<keyword evidence="2" id="KW-0175">Coiled coil</keyword>
<reference evidence="5 6" key="2">
    <citation type="submission" date="2018-03" db="EMBL/GenBank/DDBJ databases">
        <authorList>
            <person name="Keele B.F."/>
        </authorList>
    </citation>
    <scope>NUCLEOTIDE SEQUENCE [LARGE SCALE GENOMIC DNA]</scope>
    <source>
        <strain evidence="5 6">D13</strain>
    </source>
</reference>
<dbReference type="AlphaFoldDB" id="A0A2P1PX24"/>
<dbReference type="Proteomes" id="UP000241074">
    <property type="component" value="Chromosome"/>
</dbReference>
<dbReference type="FunFam" id="2.40.30.170:FF:000010">
    <property type="entry name" value="Efflux RND transporter periplasmic adaptor subunit"/>
    <property type="match status" value="1"/>
</dbReference>
<evidence type="ECO:0000313" key="5">
    <source>
        <dbReference type="EMBL" id="AVP99399.1"/>
    </source>
</evidence>
<dbReference type="InterPro" id="IPR006143">
    <property type="entry name" value="RND_pump_MFP"/>
</dbReference>
<dbReference type="InterPro" id="IPR058637">
    <property type="entry name" value="YknX-like_C"/>
</dbReference>
<dbReference type="Gene3D" id="2.40.50.100">
    <property type="match status" value="1"/>
</dbReference>